<gene>
    <name evidence="1" type="ORF">JI435_410420</name>
</gene>
<keyword evidence="2" id="KW-1185">Reference proteome</keyword>
<dbReference type="VEuPathDB" id="FungiDB:JI435_410420"/>
<dbReference type="Proteomes" id="UP000663193">
    <property type="component" value="Chromosome 7"/>
</dbReference>
<evidence type="ECO:0000313" key="2">
    <source>
        <dbReference type="Proteomes" id="UP000663193"/>
    </source>
</evidence>
<protein>
    <submittedName>
        <fullName evidence="1">Uncharacterized protein</fullName>
    </submittedName>
</protein>
<dbReference type="EMBL" id="CP069029">
    <property type="protein sequence ID" value="QRC97290.1"/>
    <property type="molecule type" value="Genomic_DNA"/>
</dbReference>
<dbReference type="AlphaFoldDB" id="A0A7U2HZ58"/>
<name>A0A7U2HZ58_PHANO</name>
<sequence>MQRLATFSLSSAQRNACSFRVTTMRLPEHLFYCRLSTTYHRKQIGISKALGLYTVSRGFDCDVKALCVAPDALSLPIVGYGLQ</sequence>
<reference evidence="2" key="1">
    <citation type="journal article" date="2021" name="BMC Genomics">
        <title>Chromosome-level genome assembly and manually-curated proteome of model necrotroph Parastagonospora nodorum Sn15 reveals a genome-wide trove of candidate effector homologs, and redundancy of virulence-related functions within an accessory chromosome.</title>
        <authorList>
            <person name="Bertazzoni S."/>
            <person name="Jones D.A.B."/>
            <person name="Phan H.T."/>
            <person name="Tan K.-C."/>
            <person name="Hane J.K."/>
        </authorList>
    </citation>
    <scope>NUCLEOTIDE SEQUENCE [LARGE SCALE GENOMIC DNA]</scope>
    <source>
        <strain evidence="2">SN15 / ATCC MYA-4574 / FGSC 10173)</strain>
    </source>
</reference>
<evidence type="ECO:0000313" key="1">
    <source>
        <dbReference type="EMBL" id="QRC97290.1"/>
    </source>
</evidence>
<accession>A0A7U2HZ58</accession>
<organism evidence="1 2">
    <name type="scientific">Phaeosphaeria nodorum (strain SN15 / ATCC MYA-4574 / FGSC 10173)</name>
    <name type="common">Glume blotch fungus</name>
    <name type="synonym">Parastagonospora nodorum</name>
    <dbReference type="NCBI Taxonomy" id="321614"/>
    <lineage>
        <taxon>Eukaryota</taxon>
        <taxon>Fungi</taxon>
        <taxon>Dikarya</taxon>
        <taxon>Ascomycota</taxon>
        <taxon>Pezizomycotina</taxon>
        <taxon>Dothideomycetes</taxon>
        <taxon>Pleosporomycetidae</taxon>
        <taxon>Pleosporales</taxon>
        <taxon>Pleosporineae</taxon>
        <taxon>Phaeosphaeriaceae</taxon>
        <taxon>Parastagonospora</taxon>
    </lineage>
</organism>
<proteinExistence type="predicted"/>